<organism evidence="2">
    <name type="scientific">Spongospora subterranea</name>
    <dbReference type="NCBI Taxonomy" id="70186"/>
    <lineage>
        <taxon>Eukaryota</taxon>
        <taxon>Sar</taxon>
        <taxon>Rhizaria</taxon>
        <taxon>Endomyxa</taxon>
        <taxon>Phytomyxea</taxon>
        <taxon>Plasmodiophorida</taxon>
        <taxon>Plasmodiophoridae</taxon>
        <taxon>Spongospora</taxon>
    </lineage>
</organism>
<feature type="non-terminal residue" evidence="2">
    <location>
        <position position="1"/>
    </location>
</feature>
<protein>
    <submittedName>
        <fullName evidence="2">Uncharacterized protein</fullName>
    </submittedName>
</protein>
<accession>A0A0H5REI9</accession>
<feature type="region of interest" description="Disordered" evidence="1">
    <location>
        <begin position="81"/>
        <end position="118"/>
    </location>
</feature>
<proteinExistence type="predicted"/>
<sequence length="118" mass="13113">TGTVCVQVPCVSGPLLIADVLREAGMTLEPAQQEFASLQYLNPACLPILLEQFYCSCLGYLSCRCRIWSSFSRGEVCKNQGWKPGTARLKGQAEAPTYHGRHQKVSEQNHPQKGFINR</sequence>
<dbReference type="EMBL" id="HACM01011986">
    <property type="protein sequence ID" value="CRZ12428.1"/>
    <property type="molecule type" value="Transcribed_RNA"/>
</dbReference>
<evidence type="ECO:0000256" key="1">
    <source>
        <dbReference type="SAM" id="MobiDB-lite"/>
    </source>
</evidence>
<name>A0A0H5REI9_9EUKA</name>
<reference evidence="2" key="1">
    <citation type="submission" date="2015-04" db="EMBL/GenBank/DDBJ databases">
        <title>The genome sequence of the plant pathogenic Rhizarian Plasmodiophora brassicae reveals insights in its biotrophic life cycle and the origin of chitin synthesis.</title>
        <authorList>
            <person name="Schwelm A."/>
            <person name="Fogelqvist J."/>
            <person name="Knaust A."/>
            <person name="Julke S."/>
            <person name="Lilja T."/>
            <person name="Dhandapani V."/>
            <person name="Bonilla-Rosso G."/>
            <person name="Karlsson M."/>
            <person name="Shevchenko A."/>
            <person name="Choi S.R."/>
            <person name="Kim H.G."/>
            <person name="Park J.Y."/>
            <person name="Lim Y.P."/>
            <person name="Ludwig-Muller J."/>
            <person name="Dixelius C."/>
        </authorList>
    </citation>
    <scope>NUCLEOTIDE SEQUENCE</scope>
    <source>
        <tissue evidence="2">Potato root galls</tissue>
    </source>
</reference>
<evidence type="ECO:0000313" key="2">
    <source>
        <dbReference type="EMBL" id="CRZ12428.1"/>
    </source>
</evidence>
<dbReference type="AlphaFoldDB" id="A0A0H5REI9"/>